<evidence type="ECO:0000313" key="7">
    <source>
        <dbReference type="Proteomes" id="UP000519004"/>
    </source>
</evidence>
<dbReference type="EMBL" id="JACHHX010000007">
    <property type="protein sequence ID" value="MBB5015421.1"/>
    <property type="molecule type" value="Genomic_DNA"/>
</dbReference>
<dbReference type="InterPro" id="IPR041602">
    <property type="entry name" value="Quercetinase_C"/>
</dbReference>
<feature type="binding site" evidence="2">
    <location>
        <position position="103"/>
    </location>
    <ligand>
        <name>Fe cation</name>
        <dbReference type="ChEBI" id="CHEBI:24875"/>
    </ligand>
</feature>
<dbReference type="AlphaFoldDB" id="A0A7W8DDZ0"/>
<comment type="similarity">
    <text evidence="1 3">Belongs to the pirin family.</text>
</comment>
<dbReference type="PANTHER" id="PTHR43212">
    <property type="entry name" value="QUERCETIN 2,3-DIOXYGENASE"/>
    <property type="match status" value="1"/>
</dbReference>
<evidence type="ECO:0000259" key="5">
    <source>
        <dbReference type="Pfam" id="PF17954"/>
    </source>
</evidence>
<organism evidence="6 7">
    <name type="scientific">Rehaibacterium terrae</name>
    <dbReference type="NCBI Taxonomy" id="1341696"/>
    <lineage>
        <taxon>Bacteria</taxon>
        <taxon>Pseudomonadati</taxon>
        <taxon>Pseudomonadota</taxon>
        <taxon>Gammaproteobacteria</taxon>
        <taxon>Lysobacterales</taxon>
        <taxon>Lysobacteraceae</taxon>
        <taxon>Rehaibacterium</taxon>
    </lineage>
</organism>
<evidence type="ECO:0000256" key="2">
    <source>
        <dbReference type="PIRSR" id="PIRSR006232-1"/>
    </source>
</evidence>
<feature type="domain" description="Quercetin 2,3-dioxygenase C-terminal cupin" evidence="5">
    <location>
        <begin position="159"/>
        <end position="236"/>
    </location>
</feature>
<evidence type="ECO:0000313" key="6">
    <source>
        <dbReference type="EMBL" id="MBB5015421.1"/>
    </source>
</evidence>
<dbReference type="GO" id="GO:0046872">
    <property type="term" value="F:metal ion binding"/>
    <property type="evidence" value="ECO:0007669"/>
    <property type="project" value="UniProtKB-KW"/>
</dbReference>
<evidence type="ECO:0000256" key="1">
    <source>
        <dbReference type="ARBA" id="ARBA00008416"/>
    </source>
</evidence>
<feature type="binding site" evidence="2">
    <location>
        <position position="61"/>
    </location>
    <ligand>
        <name>Fe cation</name>
        <dbReference type="ChEBI" id="CHEBI:24875"/>
    </ligand>
</feature>
<dbReference type="PANTHER" id="PTHR43212:SF3">
    <property type="entry name" value="QUERCETIN 2,3-DIOXYGENASE"/>
    <property type="match status" value="1"/>
</dbReference>
<feature type="binding site" evidence="2">
    <location>
        <position position="105"/>
    </location>
    <ligand>
        <name>Fe cation</name>
        <dbReference type="ChEBI" id="CHEBI:24875"/>
    </ligand>
</feature>
<dbReference type="CDD" id="cd20311">
    <property type="entry name" value="cupin_Yhhw_C"/>
    <property type="match status" value="1"/>
</dbReference>
<dbReference type="RefSeq" id="WP_183948112.1">
    <property type="nucleotide sequence ID" value="NZ_JACHHX010000007.1"/>
</dbReference>
<dbReference type="InterPro" id="IPR003829">
    <property type="entry name" value="Pirin_N_dom"/>
</dbReference>
<dbReference type="InterPro" id="IPR011051">
    <property type="entry name" value="RmlC_Cupin_sf"/>
</dbReference>
<feature type="binding site" evidence="2">
    <location>
        <position position="59"/>
    </location>
    <ligand>
        <name>Fe cation</name>
        <dbReference type="ChEBI" id="CHEBI:24875"/>
    </ligand>
</feature>
<dbReference type="PIRSF" id="PIRSF006232">
    <property type="entry name" value="Pirin"/>
    <property type="match status" value="1"/>
</dbReference>
<reference evidence="6 7" key="1">
    <citation type="submission" date="2020-08" db="EMBL/GenBank/DDBJ databases">
        <title>Genomic Encyclopedia of Type Strains, Phase IV (KMG-IV): sequencing the most valuable type-strain genomes for metagenomic binning, comparative biology and taxonomic classification.</title>
        <authorList>
            <person name="Goeker M."/>
        </authorList>
    </citation>
    <scope>NUCLEOTIDE SEQUENCE [LARGE SCALE GENOMIC DNA]</scope>
    <source>
        <strain evidence="6 7">DSM 25897</strain>
    </source>
</reference>
<keyword evidence="2" id="KW-0408">Iron</keyword>
<sequence length="237" mass="25437">MSPRLHRPAASRGRTRTDWLDSRHAFSFGHYYDPQWLGFGPLRVLNEDRVAPGAGFPPHSHANMEILTWVLSGTLAHRDNAGGSGSIRPGELQRMSAGHGIEHSEFNAASDAPVHFLQIWLQPDRSNTPPGYAQRAFAPEALAGRWCLLAAPCAMADAVGAIGLRQDARLYAARLIAGQAVEHAVAAGRRAWLQVARGELECGGLTLGAGDGLGVSGRDELRIAAHGEAEVMLFDLP</sequence>
<dbReference type="Pfam" id="PF17954">
    <property type="entry name" value="Pirin_C_2"/>
    <property type="match status" value="1"/>
</dbReference>
<evidence type="ECO:0000256" key="3">
    <source>
        <dbReference type="RuleBase" id="RU003457"/>
    </source>
</evidence>
<dbReference type="Proteomes" id="UP000519004">
    <property type="component" value="Unassembled WGS sequence"/>
</dbReference>
<dbReference type="SUPFAM" id="SSF51182">
    <property type="entry name" value="RmlC-like cupins"/>
    <property type="match status" value="1"/>
</dbReference>
<accession>A0A7W8DDZ0</accession>
<dbReference type="CDD" id="cd02910">
    <property type="entry name" value="cupin_Yhhw_N"/>
    <property type="match status" value="1"/>
</dbReference>
<name>A0A7W8DDZ0_9GAMM</name>
<feature type="domain" description="Pirin N-terminal" evidence="4">
    <location>
        <begin position="13"/>
        <end position="121"/>
    </location>
</feature>
<gene>
    <name evidence="6" type="ORF">HNQ58_001319</name>
</gene>
<protein>
    <recommendedName>
        <fullName evidence="8">Pirin family protein</fullName>
    </recommendedName>
</protein>
<evidence type="ECO:0000259" key="4">
    <source>
        <dbReference type="Pfam" id="PF02678"/>
    </source>
</evidence>
<dbReference type="Gene3D" id="2.60.120.10">
    <property type="entry name" value="Jelly Rolls"/>
    <property type="match status" value="2"/>
</dbReference>
<keyword evidence="2" id="KW-0479">Metal-binding</keyword>
<evidence type="ECO:0008006" key="8">
    <source>
        <dbReference type="Google" id="ProtNLM"/>
    </source>
</evidence>
<keyword evidence="7" id="KW-1185">Reference proteome</keyword>
<comment type="cofactor">
    <cofactor evidence="2">
        <name>Fe cation</name>
        <dbReference type="ChEBI" id="CHEBI:24875"/>
    </cofactor>
    <text evidence="2">Binds 1 Fe cation per subunit.</text>
</comment>
<dbReference type="InterPro" id="IPR012093">
    <property type="entry name" value="Pirin"/>
</dbReference>
<dbReference type="InterPro" id="IPR014710">
    <property type="entry name" value="RmlC-like_jellyroll"/>
</dbReference>
<proteinExistence type="inferred from homology"/>
<comment type="caution">
    <text evidence="6">The sequence shown here is derived from an EMBL/GenBank/DDBJ whole genome shotgun (WGS) entry which is preliminary data.</text>
</comment>
<dbReference type="Pfam" id="PF02678">
    <property type="entry name" value="Pirin"/>
    <property type="match status" value="1"/>
</dbReference>